<evidence type="ECO:0000256" key="2">
    <source>
        <dbReference type="ARBA" id="ARBA00022840"/>
    </source>
</evidence>
<protein>
    <submittedName>
        <fullName evidence="4">Long chain acyl-CoA synthetase, putative</fullName>
    </submittedName>
</protein>
<dbReference type="AlphaFoldDB" id="U6G7F7"/>
<proteinExistence type="predicted"/>
<evidence type="ECO:0000259" key="3">
    <source>
        <dbReference type="Pfam" id="PF00501"/>
    </source>
</evidence>
<dbReference type="Pfam" id="PF00501">
    <property type="entry name" value="AMP-binding"/>
    <property type="match status" value="1"/>
</dbReference>
<dbReference type="GO" id="GO:0005783">
    <property type="term" value="C:endoplasmic reticulum"/>
    <property type="evidence" value="ECO:0007669"/>
    <property type="project" value="TreeGrafter"/>
</dbReference>
<evidence type="ECO:0000313" key="4">
    <source>
        <dbReference type="EMBL" id="CDI76186.1"/>
    </source>
</evidence>
<dbReference type="RefSeq" id="XP_013253232.1">
    <property type="nucleotide sequence ID" value="XM_013397778.1"/>
</dbReference>
<dbReference type="OrthoDB" id="1700726at2759"/>
<dbReference type="OMA" id="ENTCLAT"/>
<dbReference type="GeneID" id="25273520"/>
<dbReference type="SUPFAM" id="SSF56801">
    <property type="entry name" value="Acetyl-CoA synthetase-like"/>
    <property type="match status" value="1"/>
</dbReference>
<feature type="domain" description="AMP-dependent synthetase/ligase" evidence="3">
    <location>
        <begin position="3"/>
        <end position="98"/>
    </location>
</feature>
<reference evidence="4" key="2">
    <citation type="submission" date="2013-10" db="EMBL/GenBank/DDBJ databases">
        <authorList>
            <person name="Aslett M."/>
        </authorList>
    </citation>
    <scope>NUCLEOTIDE SEQUENCE</scope>
    <source>
        <strain evidence="4">Houghton</strain>
    </source>
</reference>
<dbReference type="EMBL" id="HG670330">
    <property type="protein sequence ID" value="CDI76186.1"/>
    <property type="molecule type" value="Genomic_DNA"/>
</dbReference>
<dbReference type="InterPro" id="IPR042099">
    <property type="entry name" value="ANL_N_sf"/>
</dbReference>
<keyword evidence="2" id="KW-0067">ATP-binding</keyword>
<organism evidence="4 5">
    <name type="scientific">Eimeria acervulina</name>
    <name type="common">Coccidian parasite</name>
    <dbReference type="NCBI Taxonomy" id="5801"/>
    <lineage>
        <taxon>Eukaryota</taxon>
        <taxon>Sar</taxon>
        <taxon>Alveolata</taxon>
        <taxon>Apicomplexa</taxon>
        <taxon>Conoidasida</taxon>
        <taxon>Coccidia</taxon>
        <taxon>Eucoccidiorida</taxon>
        <taxon>Eimeriorina</taxon>
        <taxon>Eimeriidae</taxon>
        <taxon>Eimeria</taxon>
    </lineage>
</organism>
<sequence length="248" mass="27530">MGGNIRTVCVGSAPMDPQQLLELQLYLSAVICEGWGMTETGICFLQSTDDSNKGTIGGPLVSTEFKVVSLPGLQYDARGNPPRGELLVRGPSLMKEYFLAADKTAETFDKDQWLHTGDVVEIQPSGRHKIIDRVKNVFKLAHAVLVAIIVPSPTEVRKWAEKNNKAGEPMEALLKDEALKAEILKDLELLGRAQLKGFELIRAIWLTDDTFTPENGLLTPTMKLIRHAAKNRFIKEIKELYSSLNLCK</sequence>
<dbReference type="GO" id="GO:0004467">
    <property type="term" value="F:long-chain fatty acid-CoA ligase activity"/>
    <property type="evidence" value="ECO:0007669"/>
    <property type="project" value="TreeGrafter"/>
</dbReference>
<reference evidence="4" key="1">
    <citation type="submission" date="2013-10" db="EMBL/GenBank/DDBJ databases">
        <title>Genomic analysis of the causative agents of coccidiosis in chickens.</title>
        <authorList>
            <person name="Reid A.J."/>
            <person name="Blake D."/>
            <person name="Billington K."/>
            <person name="Browne H."/>
            <person name="Dunn M."/>
            <person name="Hung S."/>
            <person name="Kawahara F."/>
            <person name="Miranda-Saavedra D."/>
            <person name="Mourier T."/>
            <person name="Nagra H."/>
            <person name="Otto T.D."/>
            <person name="Rawlings N."/>
            <person name="Sanchez A."/>
            <person name="Sanders M."/>
            <person name="Subramaniam C."/>
            <person name="Tay Y."/>
            <person name="Dear P."/>
            <person name="Doerig C."/>
            <person name="Gruber A."/>
            <person name="Parkinson J."/>
            <person name="Shirley M."/>
            <person name="Wan K.L."/>
            <person name="Berriman M."/>
            <person name="Tomley F."/>
            <person name="Pain A."/>
        </authorList>
    </citation>
    <scope>NUCLEOTIDE SEQUENCE</scope>
    <source>
        <strain evidence="4">Houghton</strain>
    </source>
</reference>
<dbReference type="Proteomes" id="UP000018050">
    <property type="component" value="Unassembled WGS sequence"/>
</dbReference>
<keyword evidence="5" id="KW-1185">Reference proteome</keyword>
<dbReference type="PANTHER" id="PTHR43272:SF33">
    <property type="entry name" value="AMP-BINDING DOMAIN-CONTAINING PROTEIN-RELATED"/>
    <property type="match status" value="1"/>
</dbReference>
<dbReference type="PANTHER" id="PTHR43272">
    <property type="entry name" value="LONG-CHAIN-FATTY-ACID--COA LIGASE"/>
    <property type="match status" value="1"/>
</dbReference>
<name>U6G7F7_EIMAC</name>
<evidence type="ECO:0000313" key="5">
    <source>
        <dbReference type="Proteomes" id="UP000018050"/>
    </source>
</evidence>
<evidence type="ECO:0000256" key="1">
    <source>
        <dbReference type="ARBA" id="ARBA00022741"/>
    </source>
</evidence>
<dbReference type="InterPro" id="IPR000873">
    <property type="entry name" value="AMP-dep_synth/lig_dom"/>
</dbReference>
<dbReference type="GO" id="GO:0016020">
    <property type="term" value="C:membrane"/>
    <property type="evidence" value="ECO:0007669"/>
    <property type="project" value="TreeGrafter"/>
</dbReference>
<accession>U6G7F7</accession>
<dbReference type="Gene3D" id="3.40.50.12780">
    <property type="entry name" value="N-terminal domain of ligase-like"/>
    <property type="match status" value="1"/>
</dbReference>
<dbReference type="GO" id="GO:0005524">
    <property type="term" value="F:ATP binding"/>
    <property type="evidence" value="ECO:0007669"/>
    <property type="project" value="UniProtKB-KW"/>
</dbReference>
<keyword evidence="1" id="KW-0547">Nucleotide-binding</keyword>
<dbReference type="VEuPathDB" id="ToxoDB:EAH_00054500"/>
<gene>
    <name evidence="4" type="ORF">EAH_00054500</name>
</gene>